<feature type="domain" description="Lebercilin" evidence="3">
    <location>
        <begin position="2"/>
        <end position="128"/>
    </location>
</feature>
<organism evidence="6">
    <name type="scientific">Taenia asiatica</name>
    <name type="common">Asian tapeworm</name>
    <dbReference type="NCBI Taxonomy" id="60517"/>
    <lineage>
        <taxon>Eukaryota</taxon>
        <taxon>Metazoa</taxon>
        <taxon>Spiralia</taxon>
        <taxon>Lophotrochozoa</taxon>
        <taxon>Platyhelminthes</taxon>
        <taxon>Cestoda</taxon>
        <taxon>Eucestoda</taxon>
        <taxon>Cyclophyllidea</taxon>
        <taxon>Taeniidae</taxon>
        <taxon>Taenia</taxon>
    </lineage>
</organism>
<evidence type="ECO:0000256" key="1">
    <source>
        <dbReference type="SAM" id="Coils"/>
    </source>
</evidence>
<accession>A0A0R3W4A9</accession>
<dbReference type="EMBL" id="UYRS01018374">
    <property type="protein sequence ID" value="VDK34087.1"/>
    <property type="molecule type" value="Genomic_DNA"/>
</dbReference>
<dbReference type="AlphaFoldDB" id="A0A0R3W4A9"/>
<dbReference type="WBParaSite" id="TASK_0000484201-mRNA-1">
    <property type="protein sequence ID" value="TASK_0000484201-mRNA-1"/>
    <property type="gene ID" value="TASK_0000484201"/>
</dbReference>
<name>A0A0R3W4A9_TAEAS</name>
<reference evidence="6" key="1">
    <citation type="submission" date="2017-02" db="UniProtKB">
        <authorList>
            <consortium name="WormBaseParasite"/>
        </authorList>
    </citation>
    <scope>IDENTIFICATION</scope>
</reference>
<feature type="region of interest" description="Disordered" evidence="2">
    <location>
        <begin position="129"/>
        <end position="176"/>
    </location>
</feature>
<sequence length="399" mass="45154">MEEIRVYREQLKRLKDIFVRTNKAMQESENARYRAEEELQHLRNLAFEQNLPEREELISALQRLRAEYESVERDKVALEKYVHNLEKNQRCERTRLLRQQRDLQAKYATLASTVRGLQTDLQEKQRMLEAHAQRGRSRSTTRGTADPAVVRVLPPPEQTPQQQPAKTLKSESKATPLTTIVGAQSYDEWPEFEVAEPLKTQPLPRPVKVQNDIKVIKKDGVVAARGDSMEVSEMLQKLPASTTQRKSTTIISDLVREVTTVEEKQDEFQAETVNEKKFSHACSVAISKAARDGDSAKLGSQILQCDRKEEKTAHLKEPRLQHPHLTATNTVKNADSNNTNSADNTGNTSGTRLASKLFDVQANSAPPSTSYASLKQKVVGWTKWTSLFGAFSQYRMAIG</sequence>
<gene>
    <name evidence="4" type="ORF">TASK_LOCUS4843</name>
</gene>
<dbReference type="OrthoDB" id="2123794at2759"/>
<evidence type="ECO:0000313" key="4">
    <source>
        <dbReference type="EMBL" id="VDK34087.1"/>
    </source>
</evidence>
<keyword evidence="5" id="KW-1185">Reference proteome</keyword>
<evidence type="ECO:0000256" key="2">
    <source>
        <dbReference type="SAM" id="MobiDB-lite"/>
    </source>
</evidence>
<dbReference type="Proteomes" id="UP000282613">
    <property type="component" value="Unassembled WGS sequence"/>
</dbReference>
<proteinExistence type="predicted"/>
<keyword evidence="1" id="KW-0175">Coiled coil</keyword>
<feature type="region of interest" description="Disordered" evidence="2">
    <location>
        <begin position="330"/>
        <end position="350"/>
    </location>
</feature>
<feature type="coiled-coil region" evidence="1">
    <location>
        <begin position="25"/>
        <end position="88"/>
    </location>
</feature>
<dbReference type="InterPro" id="IPR028933">
    <property type="entry name" value="Lebercilin_dom"/>
</dbReference>
<evidence type="ECO:0000313" key="6">
    <source>
        <dbReference type="WBParaSite" id="TASK_0000484201-mRNA-1"/>
    </source>
</evidence>
<evidence type="ECO:0000313" key="5">
    <source>
        <dbReference type="Proteomes" id="UP000282613"/>
    </source>
</evidence>
<evidence type="ECO:0000259" key="3">
    <source>
        <dbReference type="Pfam" id="PF15619"/>
    </source>
</evidence>
<protein>
    <submittedName>
        <fullName evidence="6">Lebercilin domain-containing protein</fullName>
    </submittedName>
</protein>
<dbReference type="Pfam" id="PF15619">
    <property type="entry name" value="Lebercilin"/>
    <property type="match status" value="1"/>
</dbReference>
<dbReference type="STRING" id="60517.A0A0R3W4A9"/>
<feature type="compositionally biased region" description="Low complexity" evidence="2">
    <location>
        <begin position="333"/>
        <end position="350"/>
    </location>
</feature>
<reference evidence="4 5" key="2">
    <citation type="submission" date="2018-11" db="EMBL/GenBank/DDBJ databases">
        <authorList>
            <consortium name="Pathogen Informatics"/>
        </authorList>
    </citation>
    <scope>NUCLEOTIDE SEQUENCE [LARGE SCALE GENOMIC DNA]</scope>
</reference>